<protein>
    <submittedName>
        <fullName evidence="7">Amino acid permease</fullName>
    </submittedName>
</protein>
<dbReference type="PIRSF" id="PIRSF006060">
    <property type="entry name" value="AA_transporter"/>
    <property type="match status" value="1"/>
</dbReference>
<comment type="subcellular location">
    <subcellularLocation>
        <location evidence="1">Membrane</location>
        <topology evidence="1">Multi-pass membrane protein</topology>
    </subcellularLocation>
</comment>
<evidence type="ECO:0000256" key="6">
    <source>
        <dbReference type="SAM" id="Phobius"/>
    </source>
</evidence>
<organism evidence="7 8">
    <name type="scientific">Gluconobacter oxydans NBRC 3293</name>
    <dbReference type="NCBI Taxonomy" id="1315969"/>
    <lineage>
        <taxon>Bacteria</taxon>
        <taxon>Pseudomonadati</taxon>
        <taxon>Pseudomonadota</taxon>
        <taxon>Alphaproteobacteria</taxon>
        <taxon>Acetobacterales</taxon>
        <taxon>Acetobacteraceae</taxon>
        <taxon>Gluconobacter</taxon>
    </lineage>
</organism>
<feature type="transmembrane region" description="Helical" evidence="6">
    <location>
        <begin position="482"/>
        <end position="502"/>
    </location>
</feature>
<gene>
    <name evidence="7" type="ORF">NBRC3293_2688</name>
</gene>
<feature type="transmembrane region" description="Helical" evidence="6">
    <location>
        <begin position="382"/>
        <end position="401"/>
    </location>
</feature>
<keyword evidence="4 6" id="KW-1133">Transmembrane helix</keyword>
<dbReference type="Proteomes" id="UP000484858">
    <property type="component" value="Unassembled WGS sequence"/>
</dbReference>
<feature type="transmembrane region" description="Helical" evidence="6">
    <location>
        <begin position="41"/>
        <end position="61"/>
    </location>
</feature>
<reference evidence="7 8" key="1">
    <citation type="submission" date="2013-04" db="EMBL/GenBank/DDBJ databases">
        <title>Gluconobacter oxydans NBRC 3293 whole genome sequence.</title>
        <authorList>
            <person name="Matsutani M."/>
            <person name="Yakushi T."/>
            <person name="Matsushita K."/>
        </authorList>
    </citation>
    <scope>NUCLEOTIDE SEQUENCE [LARGE SCALE GENOMIC DNA]</scope>
    <source>
        <strain evidence="7 8">NBRC 3293</strain>
    </source>
</reference>
<evidence type="ECO:0000256" key="2">
    <source>
        <dbReference type="ARBA" id="ARBA00022448"/>
    </source>
</evidence>
<feature type="transmembrane region" description="Helical" evidence="6">
    <location>
        <begin position="208"/>
        <end position="231"/>
    </location>
</feature>
<dbReference type="GO" id="GO:0016020">
    <property type="term" value="C:membrane"/>
    <property type="evidence" value="ECO:0007669"/>
    <property type="project" value="UniProtKB-SubCell"/>
</dbReference>
<name>A0A829WZG5_GLUOY</name>
<feature type="transmembrane region" description="Helical" evidence="6">
    <location>
        <begin position="407"/>
        <end position="425"/>
    </location>
</feature>
<evidence type="ECO:0000256" key="1">
    <source>
        <dbReference type="ARBA" id="ARBA00004141"/>
    </source>
</evidence>
<dbReference type="EMBL" id="BARJ01000012">
    <property type="protein sequence ID" value="GEM18191.1"/>
    <property type="molecule type" value="Genomic_DNA"/>
</dbReference>
<feature type="transmembrane region" description="Helical" evidence="6">
    <location>
        <begin position="446"/>
        <end position="470"/>
    </location>
</feature>
<feature type="transmembrane region" description="Helical" evidence="6">
    <location>
        <begin position="251"/>
        <end position="272"/>
    </location>
</feature>
<dbReference type="Pfam" id="PF13520">
    <property type="entry name" value="AA_permease_2"/>
    <property type="match status" value="1"/>
</dbReference>
<sequence length="516" mass="54762">MRIMPASIQSPPDLPGPGRRKTLEQVLFENDTNGLKRSLTATQLIILGVGSTIGAGIYVMTGTAAAEYAGPSVLISFVIAALACLFTAFSYGELSSTLPVSGSAYSYAYISMGEKAAWMVGWLLLLEYGISCSAVAAGLSGYASSLLGVTGFHMPSALTHATLQPVPGTAGAQISADWRFDLIGFTATLLVTALLVRGVEESARINTMIVALKVGVLFVFVALGIGAVNPANWHPFIPASEGGFHYGVRGIFRAASVIFFAYVGFEAVSTASAEARNPTRDVPIGIIGSLLICTIVYMIVATVLLGIVPYRELDVPDPLAIAVKIMHTPWLSLLVNIGATIGLCSVLMGLMYAQSRVLLTISRDGLIPQIFSVIHPKFRTPWMGTIVLGLVVALITATLPIDIISDLVSIGTAAAFGIVCFTVIWQRNTRPDIVRPFSVPLGGIRIRGIWIGTTPALGILFCLVMTIPLVSDMVHAVTSGNPVPLILLVTYLALGIATYAFYGRRHSKMRPEHPSV</sequence>
<evidence type="ECO:0000313" key="8">
    <source>
        <dbReference type="Proteomes" id="UP000484858"/>
    </source>
</evidence>
<keyword evidence="5 6" id="KW-0472">Membrane</keyword>
<evidence type="ECO:0000256" key="3">
    <source>
        <dbReference type="ARBA" id="ARBA00022692"/>
    </source>
</evidence>
<keyword evidence="2" id="KW-0813">Transport</keyword>
<dbReference type="PANTHER" id="PTHR43243">
    <property type="entry name" value="INNER MEMBRANE TRANSPORTER YGJI-RELATED"/>
    <property type="match status" value="1"/>
</dbReference>
<keyword evidence="3 6" id="KW-0812">Transmembrane</keyword>
<evidence type="ECO:0000256" key="4">
    <source>
        <dbReference type="ARBA" id="ARBA00022989"/>
    </source>
</evidence>
<feature type="transmembrane region" description="Helical" evidence="6">
    <location>
        <begin position="178"/>
        <end position="196"/>
    </location>
</feature>
<evidence type="ECO:0000313" key="7">
    <source>
        <dbReference type="EMBL" id="GEM18191.1"/>
    </source>
</evidence>
<feature type="transmembrane region" description="Helical" evidence="6">
    <location>
        <begin position="73"/>
        <end position="92"/>
    </location>
</feature>
<feature type="transmembrane region" description="Helical" evidence="6">
    <location>
        <begin position="330"/>
        <end position="353"/>
    </location>
</feature>
<accession>A0A829WZG5</accession>
<dbReference type="AlphaFoldDB" id="A0A829WZG5"/>
<comment type="caution">
    <text evidence="7">The sequence shown here is derived from an EMBL/GenBank/DDBJ whole genome shotgun (WGS) entry which is preliminary data.</text>
</comment>
<dbReference type="GO" id="GO:0015171">
    <property type="term" value="F:amino acid transmembrane transporter activity"/>
    <property type="evidence" value="ECO:0007669"/>
    <property type="project" value="TreeGrafter"/>
</dbReference>
<proteinExistence type="predicted"/>
<dbReference type="PANTHER" id="PTHR43243:SF4">
    <property type="entry name" value="CATIONIC AMINO ACID TRANSPORTER 4"/>
    <property type="match status" value="1"/>
</dbReference>
<dbReference type="InterPro" id="IPR002293">
    <property type="entry name" value="AA/rel_permease1"/>
</dbReference>
<feature type="transmembrane region" description="Helical" evidence="6">
    <location>
        <begin position="284"/>
        <end position="310"/>
    </location>
</feature>
<dbReference type="Gene3D" id="1.20.1740.10">
    <property type="entry name" value="Amino acid/polyamine transporter I"/>
    <property type="match status" value="1"/>
</dbReference>
<evidence type="ECO:0000256" key="5">
    <source>
        <dbReference type="ARBA" id="ARBA00023136"/>
    </source>
</evidence>